<feature type="signal peptide" evidence="7">
    <location>
        <begin position="1"/>
        <end position="20"/>
    </location>
</feature>
<evidence type="ECO:0000256" key="6">
    <source>
        <dbReference type="SAM" id="MobiDB-lite"/>
    </source>
</evidence>
<protein>
    <submittedName>
        <fullName evidence="10">BPTI/Kunitz inhibitor domain-containing protein</fullName>
    </submittedName>
</protein>
<feature type="compositionally biased region" description="Basic and acidic residues" evidence="6">
    <location>
        <begin position="441"/>
        <end position="451"/>
    </location>
</feature>
<evidence type="ECO:0000256" key="7">
    <source>
        <dbReference type="SAM" id="SignalP"/>
    </source>
</evidence>
<dbReference type="InterPro" id="IPR050098">
    <property type="entry name" value="TFPI/VKTCI-like"/>
</dbReference>
<dbReference type="WBParaSite" id="PSAMB.scaffold689size43711.g7930.t1">
    <property type="protein sequence ID" value="PSAMB.scaffold689size43711.g7930.t1"/>
    <property type="gene ID" value="PSAMB.scaffold689size43711.g7930"/>
</dbReference>
<reference evidence="10" key="1">
    <citation type="submission" date="2022-11" db="UniProtKB">
        <authorList>
            <consortium name="WormBaseParasite"/>
        </authorList>
    </citation>
    <scope>IDENTIFICATION</scope>
</reference>
<dbReference type="GO" id="GO:0004867">
    <property type="term" value="F:serine-type endopeptidase inhibitor activity"/>
    <property type="evidence" value="ECO:0007669"/>
    <property type="project" value="UniProtKB-KW"/>
</dbReference>
<dbReference type="AlphaFoldDB" id="A0A914X8V2"/>
<proteinExistence type="predicted"/>
<evidence type="ECO:0000256" key="1">
    <source>
        <dbReference type="ARBA" id="ARBA00004613"/>
    </source>
</evidence>
<feature type="region of interest" description="Disordered" evidence="6">
    <location>
        <begin position="417"/>
        <end position="451"/>
    </location>
</feature>
<feature type="chain" id="PRO_5037633830" evidence="7">
    <location>
        <begin position="21"/>
        <end position="451"/>
    </location>
</feature>
<keyword evidence="9" id="KW-1185">Reference proteome</keyword>
<keyword evidence="4" id="KW-0722">Serine protease inhibitor</keyword>
<accession>A0A914X8V2</accession>
<sequence>MAVRYLHFCLPFVLLYLTRAQFHRKCPELIQPKFVPANCDWELITVSNCKWFNLTCSPNADVTCFEPNKASACNNASSFVFNKYSGKCELADNARSSAECIANSSRTSGFVSVENCERKCGPPSVLPVAATRDKWGKITSNSDDLASTTISTLTSLEVEAASTTATSRAPTSVALVHSVDKLELCRQGFNSSSDCKPEKRFFFNRTNGLCQESTKKICPNEHNFATMDECQATCSNIEPCPVYEPPPKRENCRVIFIDGDDYCPEPEEECDATTTEKPLTPEEEKLKKCRSYTPKEDAECASRSATVYYYDLTRAVCVKKIVCSKANDLFKTKEECNEICSSVPPCPIYAVPIVGPGCRIEPGGVDRNFCPSPPVVICIAAIDDENSTTTVSTSTHKLSSPSSTTFAVSSNITQPSTIANDARSTPKAIHVTSKPITKTTKKSDRHSPKAT</sequence>
<keyword evidence="5" id="KW-1015">Disulfide bond</keyword>
<evidence type="ECO:0000259" key="8">
    <source>
        <dbReference type="PROSITE" id="PS50279"/>
    </source>
</evidence>
<dbReference type="SUPFAM" id="SSF57362">
    <property type="entry name" value="BPTI-like"/>
    <property type="match status" value="2"/>
</dbReference>
<keyword evidence="2" id="KW-0964">Secreted</keyword>
<organism evidence="9 10">
    <name type="scientific">Plectus sambesii</name>
    <dbReference type="NCBI Taxonomy" id="2011161"/>
    <lineage>
        <taxon>Eukaryota</taxon>
        <taxon>Metazoa</taxon>
        <taxon>Ecdysozoa</taxon>
        <taxon>Nematoda</taxon>
        <taxon>Chromadorea</taxon>
        <taxon>Plectida</taxon>
        <taxon>Plectina</taxon>
        <taxon>Plectoidea</taxon>
        <taxon>Plectidae</taxon>
        <taxon>Plectus</taxon>
    </lineage>
</organism>
<feature type="domain" description="BPTI/Kunitz inhibitor" evidence="8">
    <location>
        <begin position="185"/>
        <end position="234"/>
    </location>
</feature>
<dbReference type="PROSITE" id="PS50279">
    <property type="entry name" value="BPTI_KUNITZ_2"/>
    <property type="match status" value="1"/>
</dbReference>
<name>A0A914X8V2_9BILA</name>
<comment type="subcellular location">
    <subcellularLocation>
        <location evidence="1">Secreted</location>
    </subcellularLocation>
</comment>
<dbReference type="GO" id="GO:0005615">
    <property type="term" value="C:extracellular space"/>
    <property type="evidence" value="ECO:0007669"/>
    <property type="project" value="TreeGrafter"/>
</dbReference>
<dbReference type="PANTHER" id="PTHR10083">
    <property type="entry name" value="KUNITZ-TYPE PROTEASE INHIBITOR-RELATED"/>
    <property type="match status" value="1"/>
</dbReference>
<dbReference type="Gene3D" id="4.10.410.10">
    <property type="entry name" value="Pancreatic trypsin inhibitor Kunitz domain"/>
    <property type="match status" value="1"/>
</dbReference>
<dbReference type="PANTHER" id="PTHR10083:SF217">
    <property type="entry name" value="BOOPHILIN-H2"/>
    <property type="match status" value="1"/>
</dbReference>
<dbReference type="InterPro" id="IPR036880">
    <property type="entry name" value="Kunitz_BPTI_sf"/>
</dbReference>
<dbReference type="InterPro" id="IPR002223">
    <property type="entry name" value="Kunitz_BPTI"/>
</dbReference>
<evidence type="ECO:0000313" key="10">
    <source>
        <dbReference type="WBParaSite" id="PSAMB.scaffold689size43711.g7930.t1"/>
    </source>
</evidence>
<evidence type="ECO:0000256" key="4">
    <source>
        <dbReference type="ARBA" id="ARBA00022900"/>
    </source>
</evidence>
<dbReference type="Proteomes" id="UP000887566">
    <property type="component" value="Unplaced"/>
</dbReference>
<evidence type="ECO:0000256" key="5">
    <source>
        <dbReference type="ARBA" id="ARBA00023157"/>
    </source>
</evidence>
<evidence type="ECO:0000256" key="3">
    <source>
        <dbReference type="ARBA" id="ARBA00022690"/>
    </source>
</evidence>
<keyword evidence="3" id="KW-0646">Protease inhibitor</keyword>
<evidence type="ECO:0000256" key="2">
    <source>
        <dbReference type="ARBA" id="ARBA00022525"/>
    </source>
</evidence>
<evidence type="ECO:0000313" key="9">
    <source>
        <dbReference type="Proteomes" id="UP000887566"/>
    </source>
</evidence>
<keyword evidence="7" id="KW-0732">Signal</keyword>